<evidence type="ECO:0000313" key="4">
    <source>
        <dbReference type="Proteomes" id="UP000700908"/>
    </source>
</evidence>
<keyword evidence="2" id="KW-1133">Transmembrane helix</keyword>
<dbReference type="SUPFAM" id="SSF109998">
    <property type="entry name" value="Triger factor/SurA peptide-binding domain-like"/>
    <property type="match status" value="1"/>
</dbReference>
<comment type="caution">
    <text evidence="3">The sequence shown here is derived from an EMBL/GenBank/DDBJ whole genome shotgun (WGS) entry which is preliminary data.</text>
</comment>
<protein>
    <recommendedName>
        <fullName evidence="5">LysM domain-containing protein</fullName>
    </recommendedName>
</protein>
<feature type="transmembrane region" description="Helical" evidence="2">
    <location>
        <begin position="126"/>
        <end position="146"/>
    </location>
</feature>
<keyword evidence="4" id="KW-1185">Reference proteome</keyword>
<proteinExistence type="predicted"/>
<reference evidence="3 4" key="1">
    <citation type="submission" date="2021-08" db="EMBL/GenBank/DDBJ databases">
        <title>Collinsella faecalis sp. nov. isolated from swine faeces.</title>
        <authorList>
            <person name="Oh B.S."/>
            <person name="Lee J.H."/>
        </authorList>
    </citation>
    <scope>NUCLEOTIDE SEQUENCE [LARGE SCALE GENOMIC DNA]</scope>
    <source>
        <strain evidence="3 4">AGMB00827</strain>
    </source>
</reference>
<name>A0ABS7MJD5_9ACTN</name>
<organism evidence="3 4">
    <name type="scientific">Collinsella ureilytica</name>
    <dbReference type="NCBI Taxonomy" id="2869515"/>
    <lineage>
        <taxon>Bacteria</taxon>
        <taxon>Bacillati</taxon>
        <taxon>Actinomycetota</taxon>
        <taxon>Coriobacteriia</taxon>
        <taxon>Coriobacteriales</taxon>
        <taxon>Coriobacteriaceae</taxon>
        <taxon>Collinsella</taxon>
    </lineage>
</organism>
<accession>A0ABS7MJD5</accession>
<gene>
    <name evidence="3" type="ORF">K6V98_03790</name>
</gene>
<dbReference type="RefSeq" id="WP_222199193.1">
    <property type="nucleotide sequence ID" value="NZ_JAIMFO010000005.1"/>
</dbReference>
<dbReference type="Proteomes" id="UP000700908">
    <property type="component" value="Unassembled WGS sequence"/>
</dbReference>
<evidence type="ECO:0000313" key="3">
    <source>
        <dbReference type="EMBL" id="MBY4797478.1"/>
    </source>
</evidence>
<keyword evidence="2" id="KW-0472">Membrane</keyword>
<evidence type="ECO:0000256" key="1">
    <source>
        <dbReference type="SAM" id="MobiDB-lite"/>
    </source>
</evidence>
<keyword evidence="2" id="KW-0812">Transmembrane</keyword>
<sequence length="395" mass="42161">MGMIRKKDDQKEVIEGVEVIFSGEGPNGAGESPIELIGGQSAEDIAAGITPQEAEAAAQAAALADARDEALMDGIESPKMDRDEEMSETSRTPEVENTPAPVEDEQSSKAANEPASAKRSPLDRRLVLAIFVVIALVAGGVIGYFIDHGGFGSHGVNARTISEDKLDTVVASLTYNGSTHQITVREALESQGTLEAAKGPDGDYRVPSADVLLGHARNRILLNEAEAQGISVGDDEAKEYAKTTLGTDSYDEIATQYNTSKESAERLVKENATIKKLYDKVVPAAAATVPEQPTAPAEGSDGSPTKEYADYIIKLAGNEWDSEKGAWAEGDGPFHQAFKDKAFSADGATYEQAQTAYMVAYQAYAQEMQGSQSAWLDYVNGLYGKADINLYGLYM</sequence>
<evidence type="ECO:0000256" key="2">
    <source>
        <dbReference type="SAM" id="Phobius"/>
    </source>
</evidence>
<dbReference type="EMBL" id="JAIMFO010000005">
    <property type="protein sequence ID" value="MBY4797478.1"/>
    <property type="molecule type" value="Genomic_DNA"/>
</dbReference>
<dbReference type="InterPro" id="IPR027304">
    <property type="entry name" value="Trigger_fact/SurA_dom_sf"/>
</dbReference>
<evidence type="ECO:0008006" key="5">
    <source>
        <dbReference type="Google" id="ProtNLM"/>
    </source>
</evidence>
<feature type="region of interest" description="Disordered" evidence="1">
    <location>
        <begin position="75"/>
        <end position="118"/>
    </location>
</feature>